<proteinExistence type="predicted"/>
<reference evidence="3" key="1">
    <citation type="journal article" date="2005" name="Nature">
        <title>The map-based sequence of the rice genome.</title>
        <authorList>
            <consortium name="International rice genome sequencing project (IRGSP)"/>
            <person name="Matsumoto T."/>
            <person name="Wu J."/>
            <person name="Kanamori H."/>
            <person name="Katayose Y."/>
            <person name="Fujisawa M."/>
            <person name="Namiki N."/>
            <person name="Mizuno H."/>
            <person name="Yamamoto K."/>
            <person name="Antonio B.A."/>
            <person name="Baba T."/>
            <person name="Sakata K."/>
            <person name="Nagamura Y."/>
            <person name="Aoki H."/>
            <person name="Arikawa K."/>
            <person name="Arita K."/>
            <person name="Bito T."/>
            <person name="Chiden Y."/>
            <person name="Fujitsuka N."/>
            <person name="Fukunaka R."/>
            <person name="Hamada M."/>
            <person name="Harada C."/>
            <person name="Hayashi A."/>
            <person name="Hijishita S."/>
            <person name="Honda M."/>
            <person name="Hosokawa S."/>
            <person name="Ichikawa Y."/>
            <person name="Idonuma A."/>
            <person name="Iijima M."/>
            <person name="Ikeda M."/>
            <person name="Ikeno M."/>
            <person name="Ito K."/>
            <person name="Ito S."/>
            <person name="Ito T."/>
            <person name="Ito Y."/>
            <person name="Ito Y."/>
            <person name="Iwabuchi A."/>
            <person name="Kamiya K."/>
            <person name="Karasawa W."/>
            <person name="Kurita K."/>
            <person name="Katagiri S."/>
            <person name="Kikuta A."/>
            <person name="Kobayashi H."/>
            <person name="Kobayashi N."/>
            <person name="Machita K."/>
            <person name="Maehara T."/>
            <person name="Masukawa M."/>
            <person name="Mizubayashi T."/>
            <person name="Mukai Y."/>
            <person name="Nagasaki H."/>
            <person name="Nagata Y."/>
            <person name="Naito S."/>
            <person name="Nakashima M."/>
            <person name="Nakama Y."/>
            <person name="Nakamichi Y."/>
            <person name="Nakamura M."/>
            <person name="Meguro A."/>
            <person name="Negishi M."/>
            <person name="Ohta I."/>
            <person name="Ohta T."/>
            <person name="Okamoto M."/>
            <person name="Ono N."/>
            <person name="Saji S."/>
            <person name="Sakaguchi M."/>
            <person name="Sakai K."/>
            <person name="Shibata M."/>
            <person name="Shimokawa T."/>
            <person name="Song J."/>
            <person name="Takazaki Y."/>
            <person name="Terasawa K."/>
            <person name="Tsugane M."/>
            <person name="Tsuji K."/>
            <person name="Ueda S."/>
            <person name="Waki K."/>
            <person name="Yamagata H."/>
            <person name="Yamamoto M."/>
            <person name="Yamamoto S."/>
            <person name="Yamane H."/>
            <person name="Yoshiki S."/>
            <person name="Yoshihara R."/>
            <person name="Yukawa K."/>
            <person name="Zhong H."/>
            <person name="Yano M."/>
            <person name="Yuan Q."/>
            <person name="Ouyang S."/>
            <person name="Liu J."/>
            <person name="Jones K.M."/>
            <person name="Gansberger K."/>
            <person name="Moffat K."/>
            <person name="Hill J."/>
            <person name="Bera J."/>
            <person name="Fadrosh D."/>
            <person name="Jin S."/>
            <person name="Johri S."/>
            <person name="Kim M."/>
            <person name="Overton L."/>
            <person name="Reardon M."/>
            <person name="Tsitrin T."/>
            <person name="Vuong H."/>
            <person name="Weaver B."/>
            <person name="Ciecko A."/>
            <person name="Tallon L."/>
            <person name="Jackson J."/>
            <person name="Pai G."/>
            <person name="Aken S.V."/>
            <person name="Utterback T."/>
            <person name="Reidmuller S."/>
            <person name="Feldblyum T."/>
            <person name="Hsiao J."/>
            <person name="Zismann V."/>
            <person name="Iobst S."/>
            <person name="de Vazeille A.R."/>
            <person name="Buell C.R."/>
            <person name="Ying K."/>
            <person name="Li Y."/>
            <person name="Lu T."/>
            <person name="Huang Y."/>
            <person name="Zhao Q."/>
            <person name="Feng Q."/>
            <person name="Zhang L."/>
            <person name="Zhu J."/>
            <person name="Weng Q."/>
            <person name="Mu J."/>
            <person name="Lu Y."/>
            <person name="Fan D."/>
            <person name="Liu Y."/>
            <person name="Guan J."/>
            <person name="Zhang Y."/>
            <person name="Yu S."/>
            <person name="Liu X."/>
            <person name="Zhang Y."/>
            <person name="Hong G."/>
            <person name="Han B."/>
            <person name="Choisne N."/>
            <person name="Demange N."/>
            <person name="Orjeda G."/>
            <person name="Samain S."/>
            <person name="Cattolico L."/>
            <person name="Pelletier E."/>
            <person name="Couloux A."/>
            <person name="Segurens B."/>
            <person name="Wincker P."/>
            <person name="D'Hont A."/>
            <person name="Scarpelli C."/>
            <person name="Weissenbach J."/>
            <person name="Salanoubat M."/>
            <person name="Quetier F."/>
            <person name="Yu Y."/>
            <person name="Kim H.R."/>
            <person name="Rambo T."/>
            <person name="Currie J."/>
            <person name="Collura K."/>
            <person name="Luo M."/>
            <person name="Yang T."/>
            <person name="Ammiraju J.S.S."/>
            <person name="Engler F."/>
            <person name="Soderlund C."/>
            <person name="Wing R.A."/>
            <person name="Palmer L.E."/>
            <person name="de la Bastide M."/>
            <person name="Spiegel L."/>
            <person name="Nascimento L."/>
            <person name="Zutavern T."/>
            <person name="O'Shaughnessy A."/>
            <person name="Dike S."/>
            <person name="Dedhia N."/>
            <person name="Preston R."/>
            <person name="Balija V."/>
            <person name="McCombie W.R."/>
            <person name="Chow T."/>
            <person name="Chen H."/>
            <person name="Chung M."/>
            <person name="Chen C."/>
            <person name="Shaw J."/>
            <person name="Wu H."/>
            <person name="Hsiao K."/>
            <person name="Chao Y."/>
            <person name="Chu M."/>
            <person name="Cheng C."/>
            <person name="Hour A."/>
            <person name="Lee P."/>
            <person name="Lin S."/>
            <person name="Lin Y."/>
            <person name="Liou J."/>
            <person name="Liu S."/>
            <person name="Hsing Y."/>
            <person name="Raghuvanshi S."/>
            <person name="Mohanty A."/>
            <person name="Bharti A.K."/>
            <person name="Gaur A."/>
            <person name="Gupta V."/>
            <person name="Kumar D."/>
            <person name="Ravi V."/>
            <person name="Vij S."/>
            <person name="Kapur A."/>
            <person name="Khurana P."/>
            <person name="Khurana P."/>
            <person name="Khurana J.P."/>
            <person name="Tyagi A.K."/>
            <person name="Gaikwad K."/>
            <person name="Singh A."/>
            <person name="Dalal V."/>
            <person name="Srivastava S."/>
            <person name="Dixit A."/>
            <person name="Pal A.K."/>
            <person name="Ghazi I.A."/>
            <person name="Yadav M."/>
            <person name="Pandit A."/>
            <person name="Bhargava A."/>
            <person name="Sureshbabu K."/>
            <person name="Batra K."/>
            <person name="Sharma T.R."/>
            <person name="Mohapatra T."/>
            <person name="Singh N.K."/>
            <person name="Messing J."/>
            <person name="Nelson A.B."/>
            <person name="Fuks G."/>
            <person name="Kavchok S."/>
            <person name="Keizer G."/>
            <person name="Linton E."/>
            <person name="Llaca V."/>
            <person name="Song R."/>
            <person name="Tanyolac B."/>
            <person name="Young S."/>
            <person name="Ho-Il K."/>
            <person name="Hahn J.H."/>
            <person name="Sangsakoo G."/>
            <person name="Vanavichit A."/>
            <person name="de Mattos Luiz.A.T."/>
            <person name="Zimmer P.D."/>
            <person name="Malone G."/>
            <person name="Dellagostin O."/>
            <person name="de Oliveira A.C."/>
            <person name="Bevan M."/>
            <person name="Bancroft I."/>
            <person name="Minx P."/>
            <person name="Cordum H."/>
            <person name="Wilson R."/>
            <person name="Cheng Z."/>
            <person name="Jin W."/>
            <person name="Jiang J."/>
            <person name="Leong S.A."/>
            <person name="Iwama H."/>
            <person name="Gojobori T."/>
            <person name="Itoh T."/>
            <person name="Niimura Y."/>
            <person name="Fujii Y."/>
            <person name="Habara T."/>
            <person name="Sakai H."/>
            <person name="Sato Y."/>
            <person name="Wilson G."/>
            <person name="Kumar K."/>
            <person name="McCouch S."/>
            <person name="Juretic N."/>
            <person name="Hoen D."/>
            <person name="Wright S."/>
            <person name="Bruskiewich R."/>
            <person name="Bureau T."/>
            <person name="Miyao A."/>
            <person name="Hirochika H."/>
            <person name="Nishikawa T."/>
            <person name="Kadowaki K."/>
            <person name="Sugiura M."/>
            <person name="Burr B."/>
            <person name="Sasaki T."/>
        </authorList>
    </citation>
    <scope>NUCLEOTIDE SEQUENCE [LARGE SCALE GENOMIC DNA]</scope>
    <source>
        <strain evidence="3">cv. Nipponbare</strain>
    </source>
</reference>
<dbReference type="AlphaFoldDB" id="A0A0P0XRX8"/>
<dbReference type="InParanoid" id="A0A0P0XRX8"/>
<reference evidence="2 3" key="2">
    <citation type="journal article" date="2013" name="Plant Cell Physiol.">
        <title>Rice Annotation Project Database (RAP-DB): an integrative and interactive database for rice genomics.</title>
        <authorList>
            <person name="Sakai H."/>
            <person name="Lee S.S."/>
            <person name="Tanaka T."/>
            <person name="Numa H."/>
            <person name="Kim J."/>
            <person name="Kawahara Y."/>
            <person name="Wakimoto H."/>
            <person name="Yang C.C."/>
            <person name="Iwamoto M."/>
            <person name="Abe T."/>
            <person name="Yamada Y."/>
            <person name="Muto A."/>
            <person name="Inokuchi H."/>
            <person name="Ikemura T."/>
            <person name="Matsumoto T."/>
            <person name="Sasaki T."/>
            <person name="Itoh T."/>
        </authorList>
    </citation>
    <scope>NUCLEOTIDE SEQUENCE [LARGE SCALE GENOMIC DNA]</scope>
    <source>
        <strain evidence="3">cv. Nipponbare</strain>
    </source>
</reference>
<feature type="region of interest" description="Disordered" evidence="1">
    <location>
        <begin position="82"/>
        <end position="114"/>
    </location>
</feature>
<reference evidence="2 3" key="3">
    <citation type="journal article" date="2013" name="Rice">
        <title>Improvement of the Oryza sativa Nipponbare reference genome using next generation sequence and optical map data.</title>
        <authorList>
            <person name="Kawahara Y."/>
            <person name="de la Bastide M."/>
            <person name="Hamilton J.P."/>
            <person name="Kanamori H."/>
            <person name="McCombie W.R."/>
            <person name="Ouyang S."/>
            <person name="Schwartz D.C."/>
            <person name="Tanaka T."/>
            <person name="Wu J."/>
            <person name="Zhou S."/>
            <person name="Childs K.L."/>
            <person name="Davidson R.M."/>
            <person name="Lin H."/>
            <person name="Quesada-Ocampo L."/>
            <person name="Vaillancourt B."/>
            <person name="Sakai H."/>
            <person name="Lee S.S."/>
            <person name="Kim J."/>
            <person name="Numa H."/>
            <person name="Itoh T."/>
            <person name="Buell C.R."/>
            <person name="Matsumoto T."/>
        </authorList>
    </citation>
    <scope>NUCLEOTIDE SEQUENCE [LARGE SCALE GENOMIC DNA]</scope>
    <source>
        <strain evidence="3">cv. Nipponbare</strain>
    </source>
</reference>
<evidence type="ECO:0000313" key="2">
    <source>
        <dbReference type="EMBL" id="BAT09988.1"/>
    </source>
</evidence>
<dbReference type="PaxDb" id="39947-A0A0P0XRX8"/>
<evidence type="ECO:0000256" key="1">
    <source>
        <dbReference type="SAM" id="MobiDB-lite"/>
    </source>
</evidence>
<feature type="compositionally biased region" description="Polar residues" evidence="1">
    <location>
        <begin position="84"/>
        <end position="101"/>
    </location>
</feature>
<protein>
    <submittedName>
        <fullName evidence="2">Os10g0161475 protein</fullName>
    </submittedName>
</protein>
<gene>
    <name evidence="2" type="ordered locus">Os10g0161475</name>
    <name evidence="2" type="ORF">OSNPB_100161475</name>
</gene>
<dbReference type="Proteomes" id="UP000059680">
    <property type="component" value="Chromosome 10"/>
</dbReference>
<dbReference type="EMBL" id="AP014966">
    <property type="protein sequence ID" value="BAT09988.1"/>
    <property type="molecule type" value="Genomic_DNA"/>
</dbReference>
<evidence type="ECO:0000313" key="3">
    <source>
        <dbReference type="Proteomes" id="UP000059680"/>
    </source>
</evidence>
<keyword evidence="3" id="KW-1185">Reference proteome</keyword>
<sequence>MSAAATACRLAAAEEGEPSATVVEDVRTRLDVRGHAHVVCTDGGRRPRRAPVSLTMEPWKEEGEPSAVASLTSTSLCSAATTAFNRPTTASLPPRPSTDNADGSADLGESCGCS</sequence>
<organism evidence="2 3">
    <name type="scientific">Oryza sativa subsp. japonica</name>
    <name type="common">Rice</name>
    <dbReference type="NCBI Taxonomy" id="39947"/>
    <lineage>
        <taxon>Eukaryota</taxon>
        <taxon>Viridiplantae</taxon>
        <taxon>Streptophyta</taxon>
        <taxon>Embryophyta</taxon>
        <taxon>Tracheophyta</taxon>
        <taxon>Spermatophyta</taxon>
        <taxon>Magnoliopsida</taxon>
        <taxon>Liliopsida</taxon>
        <taxon>Poales</taxon>
        <taxon>Poaceae</taxon>
        <taxon>BOP clade</taxon>
        <taxon>Oryzoideae</taxon>
        <taxon>Oryzeae</taxon>
        <taxon>Oryzinae</taxon>
        <taxon>Oryza</taxon>
        <taxon>Oryza sativa</taxon>
    </lineage>
</organism>
<name>A0A0P0XRX8_ORYSJ</name>
<accession>A0A0P0XRX8</accession>